<reference evidence="1 2" key="1">
    <citation type="journal article" date="2014" name="PLoS Genet.">
        <title>Phylogenetically driven sequencing of extremely halophilic archaea reveals strategies for static and dynamic osmo-response.</title>
        <authorList>
            <person name="Becker E.A."/>
            <person name="Seitzer P.M."/>
            <person name="Tritt A."/>
            <person name="Larsen D."/>
            <person name="Krusor M."/>
            <person name="Yao A.I."/>
            <person name="Wu D."/>
            <person name="Madern D."/>
            <person name="Eisen J.A."/>
            <person name="Darling A.E."/>
            <person name="Facciotti M.T."/>
        </authorList>
    </citation>
    <scope>NUCLEOTIDE SEQUENCE [LARGE SCALE GENOMIC DNA]</scope>
    <source>
        <strain evidence="1 2">DSM 12278</strain>
    </source>
</reference>
<keyword evidence="2" id="KW-1185">Reference proteome</keyword>
<protein>
    <submittedName>
        <fullName evidence="1">Uncharacterized protein</fullName>
    </submittedName>
</protein>
<gene>
    <name evidence="1" type="ORF">C481_11550</name>
</gene>
<evidence type="ECO:0000313" key="2">
    <source>
        <dbReference type="Proteomes" id="UP000011554"/>
    </source>
</evidence>
<comment type="caution">
    <text evidence="1">The sequence shown here is derived from an EMBL/GenBank/DDBJ whole genome shotgun (WGS) entry which is preliminary data.</text>
</comment>
<organism evidence="1 2">
    <name type="scientific">Natrialba asiatica (strain ATCC 700177 / DSM 12278 / JCM 9576 / FERM P-10747 / NBRC 102637 / 172P1)</name>
    <dbReference type="NCBI Taxonomy" id="29540"/>
    <lineage>
        <taxon>Archaea</taxon>
        <taxon>Methanobacteriati</taxon>
        <taxon>Methanobacteriota</taxon>
        <taxon>Stenosarchaea group</taxon>
        <taxon>Halobacteria</taxon>
        <taxon>Halobacteriales</taxon>
        <taxon>Natrialbaceae</taxon>
        <taxon>Natrialba</taxon>
    </lineage>
</organism>
<name>M0ARA9_NATA1</name>
<sequence>MYCLLLVSTVNQSVDEFIDGNWCSHVRKEREKVLVGVGNRSRSGIGSVVAVGVGVSVAVGRWTRPRT</sequence>
<dbReference type="AlphaFoldDB" id="M0ARA9"/>
<dbReference type="EMBL" id="AOIO01000029">
    <property type="protein sequence ID" value="ELZ00867.1"/>
    <property type="molecule type" value="Genomic_DNA"/>
</dbReference>
<dbReference type="Proteomes" id="UP000011554">
    <property type="component" value="Unassembled WGS sequence"/>
</dbReference>
<evidence type="ECO:0000313" key="1">
    <source>
        <dbReference type="EMBL" id="ELZ00867.1"/>
    </source>
</evidence>
<accession>M0ARA9</accession>
<proteinExistence type="predicted"/>